<keyword evidence="2" id="KW-0472">Membrane</keyword>
<dbReference type="AlphaFoldDB" id="X6NDX7"/>
<evidence type="ECO:0000313" key="4">
    <source>
        <dbReference type="EMBL" id="ETO23934.1"/>
    </source>
</evidence>
<organism evidence="4 5">
    <name type="scientific">Reticulomyxa filosa</name>
    <dbReference type="NCBI Taxonomy" id="46433"/>
    <lineage>
        <taxon>Eukaryota</taxon>
        <taxon>Sar</taxon>
        <taxon>Rhizaria</taxon>
        <taxon>Retaria</taxon>
        <taxon>Foraminifera</taxon>
        <taxon>Monothalamids</taxon>
        <taxon>Reticulomyxidae</taxon>
        <taxon>Reticulomyxa</taxon>
    </lineage>
</organism>
<dbReference type="PROSITE" id="PS50076">
    <property type="entry name" value="DNAJ_2"/>
    <property type="match status" value="1"/>
</dbReference>
<dbReference type="Proteomes" id="UP000023152">
    <property type="component" value="Unassembled WGS sequence"/>
</dbReference>
<dbReference type="SMART" id="SM00271">
    <property type="entry name" value="DnaJ"/>
    <property type="match status" value="1"/>
</dbReference>
<keyword evidence="2" id="KW-1133">Transmembrane helix</keyword>
<dbReference type="InterPro" id="IPR036869">
    <property type="entry name" value="J_dom_sf"/>
</dbReference>
<sequence>MIIIFKSSSVRQLRLGCKFRTFSTDIRAEWCRKLGVSTNASQEDIKHQYLSQIKKWHPDLFATKPMQEQEEARRKFQEIREAYEALTTQPEGEEAKKKPEMKMAETHTKTQTMNKKATYYAWSQVHTWNKSNSTTNNNNEGRTKYSAPSFVYRLIYPSWALLEEAFRHLKWLHTTVFFIMSYVLLRYLYKVRYDKEKTFGLPANVLPKKVLQHEAESVSGQEFQDFLHPLLVVENHCQYFLDYYLISKENDPIKSQTIH</sequence>
<dbReference type="CDD" id="cd06257">
    <property type="entry name" value="DnaJ"/>
    <property type="match status" value="1"/>
</dbReference>
<dbReference type="PANTHER" id="PTHR43948">
    <property type="entry name" value="DNAJ HOMOLOG SUBFAMILY B"/>
    <property type="match status" value="1"/>
</dbReference>
<dbReference type="Pfam" id="PF00226">
    <property type="entry name" value="DnaJ"/>
    <property type="match status" value="1"/>
</dbReference>
<gene>
    <name evidence="4" type="ORF">RFI_13222</name>
</gene>
<feature type="domain" description="J" evidence="3">
    <location>
        <begin position="29"/>
        <end position="91"/>
    </location>
</feature>
<dbReference type="OrthoDB" id="445556at2759"/>
<dbReference type="SUPFAM" id="SSF46565">
    <property type="entry name" value="Chaperone J-domain"/>
    <property type="match status" value="1"/>
</dbReference>
<dbReference type="PRINTS" id="PR00625">
    <property type="entry name" value="JDOMAIN"/>
</dbReference>
<evidence type="ECO:0000259" key="3">
    <source>
        <dbReference type="PROSITE" id="PS50076"/>
    </source>
</evidence>
<dbReference type="EMBL" id="ASPP01009593">
    <property type="protein sequence ID" value="ETO23934.1"/>
    <property type="molecule type" value="Genomic_DNA"/>
</dbReference>
<feature type="compositionally biased region" description="Basic and acidic residues" evidence="1">
    <location>
        <begin position="93"/>
        <end position="108"/>
    </location>
</feature>
<proteinExistence type="predicted"/>
<keyword evidence="5" id="KW-1185">Reference proteome</keyword>
<evidence type="ECO:0000313" key="5">
    <source>
        <dbReference type="Proteomes" id="UP000023152"/>
    </source>
</evidence>
<dbReference type="InterPro" id="IPR001623">
    <property type="entry name" value="DnaJ_domain"/>
</dbReference>
<accession>X6NDX7</accession>
<evidence type="ECO:0000256" key="2">
    <source>
        <dbReference type="SAM" id="Phobius"/>
    </source>
</evidence>
<feature type="region of interest" description="Disordered" evidence="1">
    <location>
        <begin position="88"/>
        <end position="109"/>
    </location>
</feature>
<dbReference type="PANTHER" id="PTHR43948:SF10">
    <property type="entry name" value="MRJ, ISOFORM E"/>
    <property type="match status" value="1"/>
</dbReference>
<keyword evidence="2" id="KW-0812">Transmembrane</keyword>
<evidence type="ECO:0000256" key="1">
    <source>
        <dbReference type="SAM" id="MobiDB-lite"/>
    </source>
</evidence>
<protein>
    <recommendedName>
        <fullName evidence="3">J domain-containing protein</fullName>
    </recommendedName>
</protein>
<name>X6NDX7_RETFI</name>
<reference evidence="4 5" key="1">
    <citation type="journal article" date="2013" name="Curr. Biol.">
        <title>The Genome of the Foraminiferan Reticulomyxa filosa.</title>
        <authorList>
            <person name="Glockner G."/>
            <person name="Hulsmann N."/>
            <person name="Schleicher M."/>
            <person name="Noegel A.A."/>
            <person name="Eichinger L."/>
            <person name="Gallinger C."/>
            <person name="Pawlowski J."/>
            <person name="Sierra R."/>
            <person name="Euteneuer U."/>
            <person name="Pillet L."/>
            <person name="Moustafa A."/>
            <person name="Platzer M."/>
            <person name="Groth M."/>
            <person name="Szafranski K."/>
            <person name="Schliwa M."/>
        </authorList>
    </citation>
    <scope>NUCLEOTIDE SEQUENCE [LARGE SCALE GENOMIC DNA]</scope>
</reference>
<feature type="transmembrane region" description="Helical" evidence="2">
    <location>
        <begin position="171"/>
        <end position="189"/>
    </location>
</feature>
<dbReference type="Gene3D" id="1.10.287.110">
    <property type="entry name" value="DnaJ domain"/>
    <property type="match status" value="1"/>
</dbReference>
<comment type="caution">
    <text evidence="4">The sequence shown here is derived from an EMBL/GenBank/DDBJ whole genome shotgun (WGS) entry which is preliminary data.</text>
</comment>